<evidence type="ECO:0000313" key="3">
    <source>
        <dbReference type="Proteomes" id="UP000198638"/>
    </source>
</evidence>
<name>A0A1H4HIE4_9BURK</name>
<dbReference type="STRING" id="83784.SAMN05192564_109140"/>
<dbReference type="Gene3D" id="3.30.70.100">
    <property type="match status" value="1"/>
</dbReference>
<dbReference type="InterPro" id="IPR006121">
    <property type="entry name" value="HMA_dom"/>
</dbReference>
<dbReference type="PRINTS" id="PR00946">
    <property type="entry name" value="HGSCAVENGER"/>
</dbReference>
<dbReference type="OrthoDB" id="7205933at2"/>
<reference evidence="3" key="1">
    <citation type="submission" date="2016-10" db="EMBL/GenBank/DDBJ databases">
        <authorList>
            <person name="Varghese N."/>
            <person name="Submissions S."/>
        </authorList>
    </citation>
    <scope>NUCLEOTIDE SEQUENCE [LARGE SCALE GENOMIC DNA]</scope>
    <source>
        <strain evidence="3">LMG 24000</strain>
    </source>
</reference>
<gene>
    <name evidence="2" type="ORF">SAMN05192564_109140</name>
</gene>
<keyword evidence="3" id="KW-1185">Reference proteome</keyword>
<organism evidence="2 3">
    <name type="scientific">Paraburkholderia sartisoli</name>
    <dbReference type="NCBI Taxonomy" id="83784"/>
    <lineage>
        <taxon>Bacteria</taxon>
        <taxon>Pseudomonadati</taxon>
        <taxon>Pseudomonadota</taxon>
        <taxon>Betaproteobacteria</taxon>
        <taxon>Burkholderiales</taxon>
        <taxon>Burkholderiaceae</taxon>
        <taxon>Paraburkholderia</taxon>
    </lineage>
</organism>
<accession>A0A1H4HIE4</accession>
<dbReference type="GO" id="GO:0046872">
    <property type="term" value="F:metal ion binding"/>
    <property type="evidence" value="ECO:0007669"/>
    <property type="project" value="InterPro"/>
</dbReference>
<dbReference type="PROSITE" id="PS50846">
    <property type="entry name" value="HMA_2"/>
    <property type="match status" value="1"/>
</dbReference>
<dbReference type="InterPro" id="IPR036163">
    <property type="entry name" value="HMA_dom_sf"/>
</dbReference>
<evidence type="ECO:0000259" key="1">
    <source>
        <dbReference type="PROSITE" id="PS50846"/>
    </source>
</evidence>
<dbReference type="AlphaFoldDB" id="A0A1H4HIE4"/>
<feature type="domain" description="HMA" evidence="1">
    <location>
        <begin position="36"/>
        <end position="102"/>
    </location>
</feature>
<sequence>MTSLTGKGSLIAGVLAAPGASVCCVAPRMALAAAPKTITLDVKNMTCECCPVTVRKSPEKVPGVSAVKVGFDRKTATITCDPGKAQPEALTRAATNAGYLSTLQK</sequence>
<dbReference type="CDD" id="cd00371">
    <property type="entry name" value="HMA"/>
    <property type="match status" value="1"/>
</dbReference>
<protein>
    <submittedName>
        <fullName evidence="2">Mercuric ion binding protein</fullName>
    </submittedName>
</protein>
<dbReference type="InterPro" id="IPR001802">
    <property type="entry name" value="MerP/CopZ"/>
</dbReference>
<dbReference type="Pfam" id="PF00403">
    <property type="entry name" value="HMA"/>
    <property type="match status" value="1"/>
</dbReference>
<dbReference type="SUPFAM" id="SSF55008">
    <property type="entry name" value="HMA, heavy metal-associated domain"/>
    <property type="match status" value="1"/>
</dbReference>
<evidence type="ECO:0000313" key="2">
    <source>
        <dbReference type="EMBL" id="SEB21593.1"/>
    </source>
</evidence>
<dbReference type="EMBL" id="FNRQ01000009">
    <property type="protein sequence ID" value="SEB21593.1"/>
    <property type="molecule type" value="Genomic_DNA"/>
</dbReference>
<proteinExistence type="predicted"/>
<dbReference type="Proteomes" id="UP000198638">
    <property type="component" value="Unassembled WGS sequence"/>
</dbReference>